<dbReference type="AlphaFoldDB" id="A0A212KEF3"/>
<evidence type="ECO:0000259" key="1">
    <source>
        <dbReference type="Pfam" id="PF06634"/>
    </source>
</evidence>
<dbReference type="InterPro" id="IPR002052">
    <property type="entry name" value="DNA_methylase_N6_adenine_CS"/>
</dbReference>
<evidence type="ECO:0000313" key="2">
    <source>
        <dbReference type="EMBL" id="SBW09998.1"/>
    </source>
</evidence>
<dbReference type="Gene3D" id="3.40.50.150">
    <property type="entry name" value="Vaccinia Virus protein VP39"/>
    <property type="match status" value="1"/>
</dbReference>
<dbReference type="RefSeq" id="WP_296936938.1">
    <property type="nucleotide sequence ID" value="NZ_LT598928.1"/>
</dbReference>
<dbReference type="GO" id="GO:0032259">
    <property type="term" value="P:methylation"/>
    <property type="evidence" value="ECO:0007669"/>
    <property type="project" value="InterPro"/>
</dbReference>
<dbReference type="Pfam" id="PF06634">
    <property type="entry name" value="DUF1156"/>
    <property type="match status" value="1"/>
</dbReference>
<sequence length="979" mass="109751">MSRRLIEDWLPIAALGEESMRERRSMTALPPIYYLHVWWARRPLVAARAAILASLLPADADKKRFMHALGIHGDPVKTRCRLDEAKRTGEDLGLNPYGYSRAFSYSLSTDERDWISYETRRIGLSSPSVLDPTSGGGSIPFESIRMGLQTFANDINPVAVTIQKTTLESPLMGATVLQEYQRIGKRFIALAAPRYKGIFPDEPENVQILGYLFARTIRCPYCDGLIPLSPNWRLAPDGTGVRLVPHVTAEKSERVCSFEIVHKAKEQSDGTVTGGRATCPFPDCGRVIDGDQIKAIAQQGGMGEQLYTVVYKKRIDTVTKSGKPGRAKWERGYRAPRPEDDVFADVQAKLEEKLPYWEAKDIVPTEAYGDMFADRSKVYGVNYWRDLFSPRQLYCHCTSVEVFRDLLEEEKGKPGFGEIQKAAFGYLALALDKLRDYNSRMTRWHSKRQVMVNTFDRHDFAFKWSYAEMAPLIVGLGYDWAIEQTSKCISELTGMLRSDINAKSLREGKTSAQCSLLDAAPTFTPPKVTLTCKSGDSLDHIADHSIDAVVMDPPYYDNVMYAELSDFFYVWLKRTAGYVWPDLFTRILTDKENEAVANPAKFKGQPKPKKLAYDDYRQRMAAIFCECRRVLTADGVLMLMFTHKATGAWDALTKGLLDAGFLISASWPVNTEAEGSLHIKDKAAANSTIFLVCRPRPEQKAEEMIFWEDLEPQVRTAVLNRIDDFQNAGIAGIDLYLACFGPALEVFSRHWPVKRGTPRSAQLQRRNSQANMLDSLQDPYATSPEDVLHTARAAVKSWSLGRILELDRQASLDPMLEWFVLAWHAFKAPQFAYDEALNLARVVGLDMDAQLIGVIAEKKGSDVVLWDSETRAAKAALGPSSGSRSMLDALHHAAHTARSRTLENARENLQQAGLDKDLPFSDALRAVLEVLPISRALGALDVSQACEASASDFEVLENLRRLMFAERVPKPKQLSLLEL</sequence>
<accession>A0A212KEF3</accession>
<protein>
    <recommendedName>
        <fullName evidence="1">DUF1156 domain-containing protein</fullName>
    </recommendedName>
</protein>
<proteinExistence type="predicted"/>
<dbReference type="EMBL" id="FLUP01000001">
    <property type="protein sequence ID" value="SBW09998.1"/>
    <property type="molecule type" value="Genomic_DNA"/>
</dbReference>
<dbReference type="InterPro" id="IPR029063">
    <property type="entry name" value="SAM-dependent_MTases_sf"/>
</dbReference>
<dbReference type="PROSITE" id="PS00092">
    <property type="entry name" value="N6_MTASE"/>
    <property type="match status" value="1"/>
</dbReference>
<dbReference type="SUPFAM" id="SSF53335">
    <property type="entry name" value="S-adenosyl-L-methionine-dependent methyltransferases"/>
    <property type="match status" value="2"/>
</dbReference>
<reference evidence="2" key="1">
    <citation type="submission" date="2016-04" db="EMBL/GenBank/DDBJ databases">
        <authorList>
            <person name="Evans L.H."/>
            <person name="Alamgir A."/>
            <person name="Owens N."/>
            <person name="Weber N.D."/>
            <person name="Virtaneva K."/>
            <person name="Barbian K."/>
            <person name="Babar A."/>
            <person name="Rosenke K."/>
        </authorList>
    </citation>
    <scope>NUCLEOTIDE SEQUENCE</scope>
    <source>
        <strain evidence="2">92-2</strain>
    </source>
</reference>
<name>A0A212KEF3_9BACT</name>
<dbReference type="GO" id="GO:0008168">
    <property type="term" value="F:methyltransferase activity"/>
    <property type="evidence" value="ECO:0007669"/>
    <property type="project" value="InterPro"/>
</dbReference>
<feature type="domain" description="DUF1156" evidence="1">
    <location>
        <begin position="9"/>
        <end position="59"/>
    </location>
</feature>
<gene>
    <name evidence="2" type="ORF">KM92DES2_12850</name>
</gene>
<dbReference type="InterPro" id="IPR009537">
    <property type="entry name" value="DUF1156"/>
</dbReference>
<dbReference type="GO" id="GO:0003676">
    <property type="term" value="F:nucleic acid binding"/>
    <property type="evidence" value="ECO:0007669"/>
    <property type="project" value="InterPro"/>
</dbReference>
<organism evidence="2">
    <name type="scientific">uncultured Desulfovibrio sp</name>
    <dbReference type="NCBI Taxonomy" id="167968"/>
    <lineage>
        <taxon>Bacteria</taxon>
        <taxon>Pseudomonadati</taxon>
        <taxon>Thermodesulfobacteriota</taxon>
        <taxon>Desulfovibrionia</taxon>
        <taxon>Desulfovibrionales</taxon>
        <taxon>Desulfovibrionaceae</taxon>
        <taxon>Desulfovibrio</taxon>
        <taxon>environmental samples</taxon>
    </lineage>
</organism>